<evidence type="ECO:0000313" key="1">
    <source>
        <dbReference type="EMBL" id="SVC54233.1"/>
    </source>
</evidence>
<reference evidence="1" key="1">
    <citation type="submission" date="2018-05" db="EMBL/GenBank/DDBJ databases">
        <authorList>
            <person name="Lanie J.A."/>
            <person name="Ng W.-L."/>
            <person name="Kazmierczak K.M."/>
            <person name="Andrzejewski T.M."/>
            <person name="Davidsen T.M."/>
            <person name="Wayne K.J."/>
            <person name="Tettelin H."/>
            <person name="Glass J.I."/>
            <person name="Rusch D."/>
            <person name="Podicherti R."/>
            <person name="Tsui H.-C.T."/>
            <person name="Winkler M.E."/>
        </authorList>
    </citation>
    <scope>NUCLEOTIDE SEQUENCE</scope>
</reference>
<sequence>MIISLLLQSLLRVKAVAALVTQVNSCWNFPMLIQSLPYRKSWRQKARPQLWLGS</sequence>
<proteinExistence type="predicted"/>
<protein>
    <submittedName>
        <fullName evidence="1">Uncharacterized protein</fullName>
    </submittedName>
</protein>
<accession>A0A382MZ05</accession>
<dbReference type="AlphaFoldDB" id="A0A382MZ05"/>
<dbReference type="EMBL" id="UINC01096938">
    <property type="protein sequence ID" value="SVC54233.1"/>
    <property type="molecule type" value="Genomic_DNA"/>
</dbReference>
<gene>
    <name evidence="1" type="ORF">METZ01_LOCUS307087</name>
</gene>
<organism evidence="1">
    <name type="scientific">marine metagenome</name>
    <dbReference type="NCBI Taxonomy" id="408172"/>
    <lineage>
        <taxon>unclassified sequences</taxon>
        <taxon>metagenomes</taxon>
        <taxon>ecological metagenomes</taxon>
    </lineage>
</organism>
<name>A0A382MZ05_9ZZZZ</name>